<dbReference type="InterPro" id="IPR036770">
    <property type="entry name" value="Ankyrin_rpt-contain_sf"/>
</dbReference>
<feature type="repeat" description="ANK" evidence="3">
    <location>
        <begin position="63"/>
        <end position="95"/>
    </location>
</feature>
<protein>
    <submittedName>
        <fullName evidence="4">Uncharacterized protein</fullName>
    </submittedName>
</protein>
<feature type="repeat" description="ANK" evidence="3">
    <location>
        <begin position="377"/>
        <end position="401"/>
    </location>
</feature>
<dbReference type="Pfam" id="PF00023">
    <property type="entry name" value="Ank"/>
    <property type="match status" value="2"/>
</dbReference>
<dbReference type="OrthoDB" id="194358at2759"/>
<feature type="repeat" description="ANK" evidence="3">
    <location>
        <begin position="29"/>
        <end position="62"/>
    </location>
</feature>
<proteinExistence type="predicted"/>
<keyword evidence="2 3" id="KW-0040">ANK repeat</keyword>
<feature type="repeat" description="ANK" evidence="3">
    <location>
        <begin position="580"/>
        <end position="605"/>
    </location>
</feature>
<dbReference type="AlphaFoldDB" id="A0A1X7TB26"/>
<feature type="repeat" description="ANK" evidence="3">
    <location>
        <begin position="344"/>
        <end position="376"/>
    </location>
</feature>
<evidence type="ECO:0000313" key="4">
    <source>
        <dbReference type="EnsemblMetazoa" id="Aqu2.1.11763_001"/>
    </source>
</evidence>
<dbReference type="PANTHER" id="PTHR24198">
    <property type="entry name" value="ANKYRIN REPEAT AND PROTEIN KINASE DOMAIN-CONTAINING PROTEIN"/>
    <property type="match status" value="1"/>
</dbReference>
<feature type="repeat" description="ANK" evidence="3">
    <location>
        <begin position="821"/>
        <end position="853"/>
    </location>
</feature>
<dbReference type="PRINTS" id="PR01415">
    <property type="entry name" value="ANKYRIN"/>
</dbReference>
<dbReference type="Pfam" id="PF13637">
    <property type="entry name" value="Ank_4"/>
    <property type="match status" value="2"/>
</dbReference>
<evidence type="ECO:0000256" key="1">
    <source>
        <dbReference type="ARBA" id="ARBA00022737"/>
    </source>
</evidence>
<name>A0A1X7TB26_AMPQE</name>
<feature type="repeat" description="ANK" evidence="3">
    <location>
        <begin position="411"/>
        <end position="443"/>
    </location>
</feature>
<feature type="repeat" description="ANK" evidence="3">
    <location>
        <begin position="714"/>
        <end position="741"/>
    </location>
</feature>
<feature type="repeat" description="ANK" evidence="3">
    <location>
        <begin position="751"/>
        <end position="783"/>
    </location>
</feature>
<feature type="repeat" description="ANK" evidence="3">
    <location>
        <begin position="264"/>
        <end position="296"/>
    </location>
</feature>
<feature type="repeat" description="ANK" evidence="3">
    <location>
        <begin position="888"/>
        <end position="920"/>
    </location>
</feature>
<dbReference type="eggNOG" id="KOG4177">
    <property type="taxonomic scope" value="Eukaryota"/>
</dbReference>
<dbReference type="PANTHER" id="PTHR24198:SF165">
    <property type="entry name" value="ANKYRIN REPEAT-CONTAINING PROTEIN-RELATED"/>
    <property type="match status" value="1"/>
</dbReference>
<keyword evidence="1" id="KW-0677">Repeat</keyword>
<feature type="repeat" description="ANK" evidence="3">
    <location>
        <begin position="614"/>
        <end position="646"/>
    </location>
</feature>
<feature type="repeat" description="ANK" evidence="3">
    <location>
        <begin position="544"/>
        <end position="578"/>
    </location>
</feature>
<feature type="repeat" description="ANK" evidence="3">
    <location>
        <begin position="310"/>
        <end position="334"/>
    </location>
</feature>
<feature type="repeat" description="ANK" evidence="3">
    <location>
        <begin position="854"/>
        <end position="878"/>
    </location>
</feature>
<dbReference type="PROSITE" id="PS50297">
    <property type="entry name" value="ANK_REP_REGION"/>
    <property type="match status" value="18"/>
</dbReference>
<dbReference type="Pfam" id="PF12796">
    <property type="entry name" value="Ank_2"/>
    <property type="match status" value="7"/>
</dbReference>
<dbReference type="InParanoid" id="A0A1X7TB26"/>
<dbReference type="PROSITE" id="PS50088">
    <property type="entry name" value="ANK_REPEAT"/>
    <property type="match status" value="19"/>
</dbReference>
<accession>A0A1X7TB26</accession>
<feature type="repeat" description="ANK" evidence="3">
    <location>
        <begin position="784"/>
        <end position="811"/>
    </location>
</feature>
<feature type="repeat" description="ANK" evidence="3">
    <location>
        <begin position="197"/>
        <end position="229"/>
    </location>
</feature>
<dbReference type="SMART" id="SM00248">
    <property type="entry name" value="ANK"/>
    <property type="match status" value="27"/>
</dbReference>
<organism evidence="4">
    <name type="scientific">Amphimedon queenslandica</name>
    <name type="common">Sponge</name>
    <dbReference type="NCBI Taxonomy" id="400682"/>
    <lineage>
        <taxon>Eukaryota</taxon>
        <taxon>Metazoa</taxon>
        <taxon>Porifera</taxon>
        <taxon>Demospongiae</taxon>
        <taxon>Heteroscleromorpha</taxon>
        <taxon>Haplosclerida</taxon>
        <taxon>Niphatidae</taxon>
        <taxon>Amphimedon</taxon>
    </lineage>
</organism>
<reference evidence="4" key="1">
    <citation type="submission" date="2017-05" db="UniProtKB">
        <authorList>
            <consortium name="EnsemblMetazoa"/>
        </authorList>
    </citation>
    <scope>IDENTIFICATION</scope>
</reference>
<evidence type="ECO:0000256" key="3">
    <source>
        <dbReference type="PROSITE-ProRule" id="PRU00023"/>
    </source>
</evidence>
<dbReference type="InterPro" id="IPR002110">
    <property type="entry name" value="Ankyrin_rpt"/>
</dbReference>
<dbReference type="EnsemblMetazoa" id="Aqu2.1.11763_001">
    <property type="protein sequence ID" value="Aqu2.1.11763_001"/>
    <property type="gene ID" value="Aqu2.1.11763"/>
</dbReference>
<evidence type="ECO:0000256" key="2">
    <source>
        <dbReference type="ARBA" id="ARBA00023043"/>
    </source>
</evidence>
<feature type="repeat" description="ANK" evidence="3">
    <location>
        <begin position="681"/>
        <end position="713"/>
    </location>
</feature>
<sequence length="1024" mass="112331">MVQDHTGKDWDPCDDGLHSFYDITQFIIDGKTPLHYAGKSGKAEMIEFWIIKEDYDVNVFDKRNRTPLFNAVKSGSIAAVIILLTYGAKTDVVDEDGVTLLHCAGKSGKVEMLEFWISSGDYDVNVQDKWKRTPLFNAVKSGSIEALLILLINEAGTDVVDKDGKTLLHCASESGKVEMLEFWISSGDYDVNVKDKKNRTPLFNAVKSGSIEAVDILLTNGARADVVDEDGKTLLHCAGESGKVEMFEYWIERGDYDVNVKDKRKRTPLFDAIKSGSIEAVDILLTNGARTDVEDTHKDHVFLSSCSQINEGTPLHCASETGNNKIIELLITKGKADVNAVDKNNKTPLFNAVKSGSIKTVDILLTNGARTDVVDEDGGTLLHCAGESGKVEMLEFLIKRGDYDVNVLDEDNRTPLFNAVKSGSVQAVDKLLNRGARTDVVDTKNGSTPLHIAADNAKIIELLITKGNADVNAVDEDDKTPLFHAVQSDSIEAVDILITNGARTDIVDENGETLLHCASESSKVEMLEFWIKREDFDVNVKDKKNRTPLFNAVENDMISIEAVDILLTNGARADVVDKDDDSTPLHCASGTGNSKIVKLLITKGSADVNAVDEDNETPLCNAVKEGSIEVVDILLTNGARTDVVSNDGETLLHCAGESGKVEMLEFWIRRGDHDVNALDKNKRTPLFNAVDSGSNEAVDILLTNGARTDLVDKYGDTPLHSAIARYERNKNKIVKLLITKGNADVNAVDRNKRTPLFDAVYYGNIEAVDILLTNGARTNVVDKYGDTPLHSAIARYERNKNKIVKLLITKGNADVNAVDRNKRTPLFDAVYYGNIEAVDILLTNGARTNVVDKDGETLLHCASESGKVEMLEFWIKRGDYDVNVKNKKKRTPLFHAIDSGSIEAVDILLTNGAKTDVVDKNGETLLHCAGQSRNVEMLKFWISKQNETSLLNAVDSGNGEAVDDHSLRPASARNHLPQMDNLETLFMNFEGNLTREQVTIVYESSGLSFVDSMVCLSEGPTLES</sequence>
<dbReference type="Gene3D" id="1.25.40.20">
    <property type="entry name" value="Ankyrin repeat-containing domain"/>
    <property type="match status" value="7"/>
</dbReference>
<dbReference type="SUPFAM" id="SSF48403">
    <property type="entry name" value="Ankyrin repeat"/>
    <property type="match status" value="3"/>
</dbReference>
<feature type="repeat" description="ANK" evidence="3">
    <location>
        <begin position="477"/>
        <end position="509"/>
    </location>
</feature>